<dbReference type="EMBL" id="RJVU01057109">
    <property type="protein sequence ID" value="ROK35586.1"/>
    <property type="molecule type" value="Genomic_DNA"/>
</dbReference>
<protein>
    <submittedName>
        <fullName evidence="2">Uncharacterized protein</fullName>
    </submittedName>
</protein>
<sequence>MTARETRAPMMVRGAREETRAGGTSIKAHGGVEGGGSHYGDLAGRPRGTTDRDKADGGGDLGKLKSQRAQALKGTSRGSA</sequence>
<reference evidence="2 3" key="1">
    <citation type="submission" date="2018-10" db="EMBL/GenBank/DDBJ databases">
        <title>Genome assembly for a Yunnan-Guizhou Plateau 3E fish, Anabarilius grahami (Regan), and its evolutionary and genetic applications.</title>
        <authorList>
            <person name="Jiang W."/>
        </authorList>
    </citation>
    <scope>NUCLEOTIDE SEQUENCE [LARGE SCALE GENOMIC DNA]</scope>
    <source>
        <strain evidence="2">AG-KIZ</strain>
        <tissue evidence="2">Muscle</tissue>
    </source>
</reference>
<feature type="compositionally biased region" description="Basic and acidic residues" evidence="1">
    <location>
        <begin position="48"/>
        <end position="57"/>
    </location>
</feature>
<evidence type="ECO:0000256" key="1">
    <source>
        <dbReference type="SAM" id="MobiDB-lite"/>
    </source>
</evidence>
<evidence type="ECO:0000313" key="2">
    <source>
        <dbReference type="EMBL" id="ROK35586.1"/>
    </source>
</evidence>
<comment type="caution">
    <text evidence="2">The sequence shown here is derived from an EMBL/GenBank/DDBJ whole genome shotgun (WGS) entry which is preliminary data.</text>
</comment>
<dbReference type="Proteomes" id="UP000281406">
    <property type="component" value="Unassembled WGS sequence"/>
</dbReference>
<proteinExistence type="predicted"/>
<gene>
    <name evidence="2" type="ORF">DPX16_17329</name>
</gene>
<accession>A0A3N0XZ25</accession>
<name>A0A3N0XZ25_ANAGA</name>
<evidence type="ECO:0000313" key="3">
    <source>
        <dbReference type="Proteomes" id="UP000281406"/>
    </source>
</evidence>
<feature type="region of interest" description="Disordered" evidence="1">
    <location>
        <begin position="1"/>
        <end position="80"/>
    </location>
</feature>
<dbReference type="AlphaFoldDB" id="A0A3N0XZ25"/>
<organism evidence="2 3">
    <name type="scientific">Anabarilius grahami</name>
    <name type="common">Kanglang fish</name>
    <name type="synonym">Barilius grahami</name>
    <dbReference type="NCBI Taxonomy" id="495550"/>
    <lineage>
        <taxon>Eukaryota</taxon>
        <taxon>Metazoa</taxon>
        <taxon>Chordata</taxon>
        <taxon>Craniata</taxon>
        <taxon>Vertebrata</taxon>
        <taxon>Euteleostomi</taxon>
        <taxon>Actinopterygii</taxon>
        <taxon>Neopterygii</taxon>
        <taxon>Teleostei</taxon>
        <taxon>Ostariophysi</taxon>
        <taxon>Cypriniformes</taxon>
        <taxon>Xenocyprididae</taxon>
        <taxon>Xenocypridinae</taxon>
        <taxon>Xenocypridinae incertae sedis</taxon>
        <taxon>Anabarilius</taxon>
    </lineage>
</organism>
<keyword evidence="3" id="KW-1185">Reference proteome</keyword>